<keyword evidence="7" id="KW-1185">Reference proteome</keyword>
<dbReference type="Pfam" id="PF06094">
    <property type="entry name" value="GGACT"/>
    <property type="match status" value="1"/>
</dbReference>
<dbReference type="GO" id="GO:0016740">
    <property type="term" value="F:transferase activity"/>
    <property type="evidence" value="ECO:0007669"/>
    <property type="project" value="UniProtKB-KW"/>
</dbReference>
<evidence type="ECO:0000256" key="2">
    <source>
        <dbReference type="ARBA" id="ARBA00022679"/>
    </source>
</evidence>
<reference evidence="6 7" key="1">
    <citation type="submission" date="2023-04" db="EMBL/GenBank/DDBJ databases">
        <title>Colletotrichum tabacum stain YC1 causing leaf anthracnose on Nicotiana tabacum(L.) cv.</title>
        <authorList>
            <person name="Ji Z."/>
            <person name="Wang M."/>
            <person name="Zhang J."/>
            <person name="Wang N."/>
            <person name="Zhou Z."/>
        </authorList>
    </citation>
    <scope>NUCLEOTIDE SEQUENCE [LARGE SCALE GENOMIC DNA]</scope>
    <source>
        <strain evidence="6 7">YC1</strain>
    </source>
</reference>
<dbReference type="InterPro" id="IPR036568">
    <property type="entry name" value="GGCT-like_sf"/>
</dbReference>
<dbReference type="PANTHER" id="PTHR31544">
    <property type="entry name" value="AIG2-LIKE PROTEIN D"/>
    <property type="match status" value="1"/>
</dbReference>
<gene>
    <name evidence="6" type="ORF">QIS74_09688</name>
</gene>
<dbReference type="EMBL" id="JASAOK010000044">
    <property type="protein sequence ID" value="KAK6213686.1"/>
    <property type="molecule type" value="Genomic_DNA"/>
</dbReference>
<protein>
    <recommendedName>
        <fullName evidence="3">Putative gamma-glutamylcyclotransferase</fullName>
    </recommendedName>
</protein>
<feature type="chain" id="PRO_5043676198" description="Putative gamma-glutamylcyclotransferase" evidence="4">
    <location>
        <begin position="24"/>
        <end position="159"/>
    </location>
</feature>
<dbReference type="Gene3D" id="3.10.490.10">
    <property type="entry name" value="Gamma-glutamyl cyclotransferase-like"/>
    <property type="match status" value="1"/>
</dbReference>
<feature type="domain" description="Gamma-glutamylcyclotransferase AIG2-like" evidence="5">
    <location>
        <begin position="8"/>
        <end position="132"/>
    </location>
</feature>
<evidence type="ECO:0000259" key="5">
    <source>
        <dbReference type="Pfam" id="PF06094"/>
    </source>
</evidence>
<evidence type="ECO:0000313" key="7">
    <source>
        <dbReference type="Proteomes" id="UP001327957"/>
    </source>
</evidence>
<proteinExistence type="inferred from homology"/>
<dbReference type="AlphaFoldDB" id="A0AAV9T575"/>
<comment type="similarity">
    <text evidence="1">Belongs to the gamma-glutamylcyclotransferase family.</text>
</comment>
<comment type="caution">
    <text evidence="6">The sequence shown here is derived from an EMBL/GenBank/DDBJ whole genome shotgun (WGS) entry which is preliminary data.</text>
</comment>
<evidence type="ECO:0000256" key="3">
    <source>
        <dbReference type="ARBA" id="ARBA00030602"/>
    </source>
</evidence>
<dbReference type="InterPro" id="IPR045038">
    <property type="entry name" value="AIG2-like"/>
</dbReference>
<name>A0AAV9T575_9PEZI</name>
<evidence type="ECO:0000256" key="1">
    <source>
        <dbReference type="ARBA" id="ARBA00008861"/>
    </source>
</evidence>
<sequence length="159" mass="17810">MATILRPVFIYGTLCAKPLLAWALTGDATKTEEISALLRPAKVENIARYALHGLDYPAAIREPDSCTDGYLLQPKTCSQRKKLDDFEGEVYQAETVQARLLSDESGTAEGLIEADIYLWNGDKDLVSYKSWDLDWFVRERLEDWIGLFEGMEVVGDDGG</sequence>
<dbReference type="SUPFAM" id="SSF110857">
    <property type="entry name" value="Gamma-glutamyl cyclotransferase-like"/>
    <property type="match status" value="1"/>
</dbReference>
<keyword evidence="2" id="KW-0808">Transferase</keyword>
<organism evidence="6 7">
    <name type="scientific">Colletotrichum tabaci</name>
    <dbReference type="NCBI Taxonomy" id="1209068"/>
    <lineage>
        <taxon>Eukaryota</taxon>
        <taxon>Fungi</taxon>
        <taxon>Dikarya</taxon>
        <taxon>Ascomycota</taxon>
        <taxon>Pezizomycotina</taxon>
        <taxon>Sordariomycetes</taxon>
        <taxon>Hypocreomycetidae</taxon>
        <taxon>Glomerellales</taxon>
        <taxon>Glomerellaceae</taxon>
        <taxon>Colletotrichum</taxon>
        <taxon>Colletotrichum destructivum species complex</taxon>
    </lineage>
</organism>
<keyword evidence="4" id="KW-0732">Signal</keyword>
<dbReference type="InterPro" id="IPR009288">
    <property type="entry name" value="AIG2-like_dom"/>
</dbReference>
<dbReference type="Proteomes" id="UP001327957">
    <property type="component" value="Unassembled WGS sequence"/>
</dbReference>
<dbReference type="CDD" id="cd06661">
    <property type="entry name" value="GGCT_like"/>
    <property type="match status" value="1"/>
</dbReference>
<evidence type="ECO:0000256" key="4">
    <source>
        <dbReference type="SAM" id="SignalP"/>
    </source>
</evidence>
<feature type="signal peptide" evidence="4">
    <location>
        <begin position="1"/>
        <end position="23"/>
    </location>
</feature>
<dbReference type="PANTHER" id="PTHR31544:SF2">
    <property type="entry name" value="AIG2-LIKE PROTEIN D"/>
    <property type="match status" value="1"/>
</dbReference>
<evidence type="ECO:0000313" key="6">
    <source>
        <dbReference type="EMBL" id="KAK6213686.1"/>
    </source>
</evidence>
<dbReference type="InterPro" id="IPR013024">
    <property type="entry name" value="GGCT-like"/>
</dbReference>
<accession>A0AAV9T575</accession>